<dbReference type="SUPFAM" id="SSF47240">
    <property type="entry name" value="Ferritin-like"/>
    <property type="match status" value="1"/>
</dbReference>
<sequence>MVHGISNCFPETAAQCKPAVYKVVVDLNGEQPVVYLQLTMSDSMPSPSLQPDVGGFAEESHTVLRTCHPKLWQLYTSAREVFWNPANIVLDTDVQHWDTIVTLSEKRAVSRILSFLATADGFVVDTIVGRLFQEVAIMEAKYFYGFQLAMENIHAEAYAKLIAWLIPDYNDQQSLVHWSTGLPSIAFKNIWAIKWILEDNRTFAERLVAFVCVEGIFFSPSFAVISKISGSDKMPGLSEINRKVSIDEQFHISFSCAMLRTLEERLPEDTVKDIVREAVDIEIEYVRDLMNVPSPLISIVDLQEYVHFCADQVLSDMGYGVMYGASLPSGLSYP</sequence>
<dbReference type="PANTHER" id="PTHR23409">
    <property type="entry name" value="RIBONUCLEOSIDE-DIPHOSPHATE REDUCTASE SMALL CHAIN"/>
    <property type="match status" value="1"/>
</dbReference>
<evidence type="ECO:0000313" key="3">
    <source>
        <dbReference type="Proteomes" id="UP000541558"/>
    </source>
</evidence>
<proteinExistence type="inferred from homology"/>
<dbReference type="PANTHER" id="PTHR23409:SF18">
    <property type="entry name" value="RIBONUCLEOSIDE-DIPHOSPHATE REDUCTASE SUBUNIT M2"/>
    <property type="match status" value="1"/>
</dbReference>
<comment type="caution">
    <text evidence="2">The sequence shown here is derived from an EMBL/GenBank/DDBJ whole genome shotgun (WGS) entry which is preliminary data.</text>
</comment>
<evidence type="ECO:0000256" key="1">
    <source>
        <dbReference type="ARBA" id="ARBA00009303"/>
    </source>
</evidence>
<dbReference type="GO" id="GO:0009263">
    <property type="term" value="P:deoxyribonucleotide biosynthetic process"/>
    <property type="evidence" value="ECO:0007669"/>
    <property type="project" value="InterPro"/>
</dbReference>
<name>A0A8H5CE25_9AGAR</name>
<dbReference type="Gene3D" id="1.10.620.20">
    <property type="entry name" value="Ribonucleotide Reductase, subunit A"/>
    <property type="match status" value="1"/>
</dbReference>
<accession>A0A8H5CE25</accession>
<reference evidence="2 3" key="1">
    <citation type="journal article" date="2020" name="ISME J.">
        <title>Uncovering the hidden diversity of litter-decomposition mechanisms in mushroom-forming fungi.</title>
        <authorList>
            <person name="Floudas D."/>
            <person name="Bentzer J."/>
            <person name="Ahren D."/>
            <person name="Johansson T."/>
            <person name="Persson P."/>
            <person name="Tunlid A."/>
        </authorList>
    </citation>
    <scope>NUCLEOTIDE SEQUENCE [LARGE SCALE GENOMIC DNA]</scope>
    <source>
        <strain evidence="2 3">CBS 175.51</strain>
    </source>
</reference>
<dbReference type="Proteomes" id="UP000541558">
    <property type="component" value="Unassembled WGS sequence"/>
</dbReference>
<gene>
    <name evidence="2" type="ORF">D9611_012444</name>
</gene>
<dbReference type="GO" id="GO:0016491">
    <property type="term" value="F:oxidoreductase activity"/>
    <property type="evidence" value="ECO:0007669"/>
    <property type="project" value="InterPro"/>
</dbReference>
<dbReference type="Pfam" id="PF00268">
    <property type="entry name" value="Ribonuc_red_sm"/>
    <property type="match status" value="1"/>
</dbReference>
<dbReference type="InterPro" id="IPR030475">
    <property type="entry name" value="RNR_small_AS"/>
</dbReference>
<dbReference type="OrthoDB" id="3032728at2759"/>
<dbReference type="InterPro" id="IPR033909">
    <property type="entry name" value="RNR_small"/>
</dbReference>
<organism evidence="2 3">
    <name type="scientific">Ephemerocybe angulata</name>
    <dbReference type="NCBI Taxonomy" id="980116"/>
    <lineage>
        <taxon>Eukaryota</taxon>
        <taxon>Fungi</taxon>
        <taxon>Dikarya</taxon>
        <taxon>Basidiomycota</taxon>
        <taxon>Agaricomycotina</taxon>
        <taxon>Agaricomycetes</taxon>
        <taxon>Agaricomycetidae</taxon>
        <taxon>Agaricales</taxon>
        <taxon>Agaricineae</taxon>
        <taxon>Psathyrellaceae</taxon>
        <taxon>Ephemerocybe</taxon>
    </lineage>
</organism>
<evidence type="ECO:0000313" key="2">
    <source>
        <dbReference type="EMBL" id="KAF5340025.1"/>
    </source>
</evidence>
<dbReference type="EMBL" id="JAACJK010000005">
    <property type="protein sequence ID" value="KAF5340025.1"/>
    <property type="molecule type" value="Genomic_DNA"/>
</dbReference>
<dbReference type="PROSITE" id="PS00368">
    <property type="entry name" value="RIBORED_SMALL"/>
    <property type="match status" value="1"/>
</dbReference>
<dbReference type="CDD" id="cd01049">
    <property type="entry name" value="RNRR2"/>
    <property type="match status" value="1"/>
</dbReference>
<comment type="similarity">
    <text evidence="1">Belongs to the ribonucleoside diphosphate reductase small chain family.</text>
</comment>
<dbReference type="AlphaFoldDB" id="A0A8H5CE25"/>
<dbReference type="InterPro" id="IPR012348">
    <property type="entry name" value="RNR-like"/>
</dbReference>
<dbReference type="InterPro" id="IPR000358">
    <property type="entry name" value="RNR_small_fam"/>
</dbReference>
<dbReference type="InterPro" id="IPR009078">
    <property type="entry name" value="Ferritin-like_SF"/>
</dbReference>
<keyword evidence="3" id="KW-1185">Reference proteome</keyword>
<protein>
    <submittedName>
        <fullName evidence="2">Uncharacterized protein</fullName>
    </submittedName>
</protein>